<dbReference type="PANTHER" id="PTHR33777">
    <property type="entry name" value="UPF0045 PROTEIN ECM15"/>
    <property type="match status" value="1"/>
</dbReference>
<dbReference type="PANTHER" id="PTHR33777:SF1">
    <property type="entry name" value="UPF0045 PROTEIN ECM15"/>
    <property type="match status" value="1"/>
</dbReference>
<accession>A0A8J2YD59</accession>
<name>A0A8J2YD59_9BACL</name>
<dbReference type="Gene3D" id="3.30.70.930">
    <property type="match status" value="1"/>
</dbReference>
<dbReference type="AlphaFoldDB" id="A0A8J2YD59"/>
<dbReference type="NCBIfam" id="TIGR00106">
    <property type="entry name" value="MTH1187 family thiamine-binding protein"/>
    <property type="match status" value="1"/>
</dbReference>
<dbReference type="SUPFAM" id="SSF89957">
    <property type="entry name" value="MTH1187/YkoF-like"/>
    <property type="match status" value="1"/>
</dbReference>
<feature type="domain" description="Thiamine-binding protein" evidence="2">
    <location>
        <begin position="4"/>
        <end position="93"/>
    </location>
</feature>
<reference evidence="3" key="1">
    <citation type="journal article" date="2014" name="Int. J. Syst. Evol. Microbiol.">
        <title>Complete genome sequence of Corynebacterium casei LMG S-19264T (=DSM 44701T), isolated from a smear-ripened cheese.</title>
        <authorList>
            <consortium name="US DOE Joint Genome Institute (JGI-PGF)"/>
            <person name="Walter F."/>
            <person name="Albersmeier A."/>
            <person name="Kalinowski J."/>
            <person name="Ruckert C."/>
        </authorList>
    </citation>
    <scope>NUCLEOTIDE SEQUENCE</scope>
    <source>
        <strain evidence="3">CGMCC 1.15179</strain>
    </source>
</reference>
<dbReference type="Pfam" id="PF01910">
    <property type="entry name" value="Thiamine_BP"/>
    <property type="match status" value="1"/>
</dbReference>
<reference evidence="3" key="2">
    <citation type="submission" date="2020-09" db="EMBL/GenBank/DDBJ databases">
        <authorList>
            <person name="Sun Q."/>
            <person name="Zhou Y."/>
        </authorList>
    </citation>
    <scope>NUCLEOTIDE SEQUENCE</scope>
    <source>
        <strain evidence="3">CGMCC 1.15179</strain>
    </source>
</reference>
<gene>
    <name evidence="3" type="ORF">GCM10011571_15460</name>
</gene>
<dbReference type="InterPro" id="IPR051614">
    <property type="entry name" value="UPF0045_domain"/>
</dbReference>
<dbReference type="EMBL" id="BMHQ01000004">
    <property type="protein sequence ID" value="GGE14843.1"/>
    <property type="molecule type" value="Genomic_DNA"/>
</dbReference>
<dbReference type="InterPro" id="IPR002767">
    <property type="entry name" value="Thiamine_BP"/>
</dbReference>
<protein>
    <recommendedName>
        <fullName evidence="2">Thiamine-binding protein domain-containing protein</fullName>
    </recommendedName>
</protein>
<evidence type="ECO:0000256" key="1">
    <source>
        <dbReference type="ARBA" id="ARBA00010272"/>
    </source>
</evidence>
<dbReference type="GO" id="GO:0005829">
    <property type="term" value="C:cytosol"/>
    <property type="evidence" value="ECO:0007669"/>
    <property type="project" value="TreeGrafter"/>
</dbReference>
<organism evidence="3 4">
    <name type="scientific">Marinithermofilum abyssi</name>
    <dbReference type="NCBI Taxonomy" id="1571185"/>
    <lineage>
        <taxon>Bacteria</taxon>
        <taxon>Bacillati</taxon>
        <taxon>Bacillota</taxon>
        <taxon>Bacilli</taxon>
        <taxon>Bacillales</taxon>
        <taxon>Thermoactinomycetaceae</taxon>
        <taxon>Marinithermofilum</taxon>
    </lineage>
</organism>
<proteinExistence type="inferred from homology"/>
<comment type="caution">
    <text evidence="3">The sequence shown here is derived from an EMBL/GenBank/DDBJ whole genome shotgun (WGS) entry which is preliminary data.</text>
</comment>
<dbReference type="RefSeq" id="WP_188647304.1">
    <property type="nucleotide sequence ID" value="NZ_BMHQ01000004.1"/>
</dbReference>
<evidence type="ECO:0000313" key="4">
    <source>
        <dbReference type="Proteomes" id="UP000625210"/>
    </source>
</evidence>
<evidence type="ECO:0000313" key="3">
    <source>
        <dbReference type="EMBL" id="GGE14843.1"/>
    </source>
</evidence>
<sequence>MPIMEISIIPVGGETPSFSQAVKEACQVAQNQGLKYQVNAMSTVVEGNLDQLMSVASNIHRTSLQNGNNRVITHITIDDRQDQEMDMETQAAKINGDLS</sequence>
<dbReference type="Proteomes" id="UP000625210">
    <property type="component" value="Unassembled WGS sequence"/>
</dbReference>
<keyword evidence="4" id="KW-1185">Reference proteome</keyword>
<comment type="similarity">
    <text evidence="1">Belongs to the UPF0045 family.</text>
</comment>
<dbReference type="InterPro" id="IPR029756">
    <property type="entry name" value="MTH1187/YkoF-like"/>
</dbReference>
<evidence type="ECO:0000259" key="2">
    <source>
        <dbReference type="Pfam" id="PF01910"/>
    </source>
</evidence>